<dbReference type="InterPro" id="IPR013767">
    <property type="entry name" value="PAS_fold"/>
</dbReference>
<protein>
    <submittedName>
        <fullName evidence="7">Propionate catabolism operon regulatory protein</fullName>
    </submittedName>
</protein>
<dbReference type="Gene3D" id="3.30.450.20">
    <property type="entry name" value="PAS domain"/>
    <property type="match status" value="1"/>
</dbReference>
<dbReference type="GO" id="GO:0000156">
    <property type="term" value="F:phosphorelay response regulator activity"/>
    <property type="evidence" value="ECO:0007669"/>
    <property type="project" value="InterPro"/>
</dbReference>
<dbReference type="PROSITE" id="PS00675">
    <property type="entry name" value="SIGMA54_INTERACT_1"/>
    <property type="match status" value="1"/>
</dbReference>
<keyword evidence="3" id="KW-0805">Transcription regulation</keyword>
<dbReference type="CDD" id="cd00009">
    <property type="entry name" value="AAA"/>
    <property type="match status" value="1"/>
</dbReference>
<dbReference type="InterPro" id="IPR003593">
    <property type="entry name" value="AAA+_ATPase"/>
</dbReference>
<dbReference type="InterPro" id="IPR025662">
    <property type="entry name" value="Sigma_54_int_dom_ATP-bd_1"/>
</dbReference>
<evidence type="ECO:0000256" key="4">
    <source>
        <dbReference type="ARBA" id="ARBA00023163"/>
    </source>
</evidence>
<feature type="domain" description="Sigma-54 factor interaction" evidence="5">
    <location>
        <begin position="260"/>
        <end position="490"/>
    </location>
</feature>
<dbReference type="GO" id="GO:0005737">
    <property type="term" value="C:cytoplasm"/>
    <property type="evidence" value="ECO:0007669"/>
    <property type="project" value="InterPro"/>
</dbReference>
<evidence type="ECO:0000259" key="6">
    <source>
        <dbReference type="PROSITE" id="PS50112"/>
    </source>
</evidence>
<dbReference type="SMART" id="SM00091">
    <property type="entry name" value="PAS"/>
    <property type="match status" value="1"/>
</dbReference>
<sequence>MHGDSLRSRVELPVVMVKVGGYDLMRALAQARTLSARVALVTFGAVRPEVEQFSRRFGLDIVQRSYRSEEQAALVVDELRAAGIEVVVAPGLVADLAEAAGMTGLLLYSPDAVRQAIDDAIEVARTARISAAKRERLNTIIAQLRDGVVAVDTDERIEALNPPIERLLGASREQLLGRRLGELAPELSLQRTLRDGVEETDEVARLGGRTVVLSRRGIHERGVTTGAVLTCQDPASIQRAERNLRARSTARGARYRLDEIVGDSATMREARRLAARYAQSEATVLIVGESGTGKELFAQGIHAASRRAHQPFVAVNCAAFPEALLESELFGYEEGAFTGARKAGKIGLFEAAHRGTLFLDEIGEMPASLQTRLLRVLQEREILRVGATEPTPIDVRVIAATHRSLAERIDAGAFRRDLYYRLNILRLELAALRDRAGDLKALAVHLFDKLSARHGGAPSAALHELLQRASGYDWPGNVRELENMIERVVCAGEAPAELLPELAGAAQPLPAANARQLAARAERDAIARVLAECGGNRAEACARLGMGRTTLWRKMRAADAA</sequence>
<keyword evidence="1" id="KW-0547">Nucleotide-binding</keyword>
<dbReference type="SUPFAM" id="SSF46689">
    <property type="entry name" value="Homeodomain-like"/>
    <property type="match status" value="1"/>
</dbReference>
<evidence type="ECO:0000256" key="3">
    <source>
        <dbReference type="ARBA" id="ARBA00023015"/>
    </source>
</evidence>
<organism evidence="7">
    <name type="scientific">mine drainage metagenome</name>
    <dbReference type="NCBI Taxonomy" id="410659"/>
    <lineage>
        <taxon>unclassified sequences</taxon>
        <taxon>metagenomes</taxon>
        <taxon>ecological metagenomes</taxon>
    </lineage>
</organism>
<dbReference type="GO" id="GO:0006355">
    <property type="term" value="P:regulation of DNA-templated transcription"/>
    <property type="evidence" value="ECO:0007669"/>
    <property type="project" value="InterPro"/>
</dbReference>
<evidence type="ECO:0000259" key="5">
    <source>
        <dbReference type="PROSITE" id="PS50045"/>
    </source>
</evidence>
<dbReference type="Gene3D" id="3.40.50.300">
    <property type="entry name" value="P-loop containing nucleotide triphosphate hydrolases"/>
    <property type="match status" value="1"/>
</dbReference>
<dbReference type="FunFam" id="3.40.50.300:FF:000006">
    <property type="entry name" value="DNA-binding transcriptional regulator NtrC"/>
    <property type="match status" value="1"/>
</dbReference>
<dbReference type="InterPro" id="IPR012704">
    <property type="entry name" value="Sig_transdc_resp-reg_PrpR"/>
</dbReference>
<dbReference type="Gene3D" id="1.10.10.60">
    <property type="entry name" value="Homeodomain-like"/>
    <property type="match status" value="1"/>
</dbReference>
<evidence type="ECO:0000256" key="2">
    <source>
        <dbReference type="ARBA" id="ARBA00022840"/>
    </source>
</evidence>
<dbReference type="PANTHER" id="PTHR32071:SF81">
    <property type="entry name" value="PROPIONATE CATABOLISM OPERON REGULATORY PROTEIN"/>
    <property type="match status" value="1"/>
</dbReference>
<feature type="domain" description="PAS" evidence="6">
    <location>
        <begin position="133"/>
        <end position="178"/>
    </location>
</feature>
<dbReference type="Pfam" id="PF00989">
    <property type="entry name" value="PAS"/>
    <property type="match status" value="1"/>
</dbReference>
<dbReference type="InterPro" id="IPR058031">
    <property type="entry name" value="AAA_lid_NorR"/>
</dbReference>
<gene>
    <name evidence="7" type="primary">prpR</name>
    <name evidence="7" type="ORF">GALL_371270</name>
</gene>
<dbReference type="InterPro" id="IPR000014">
    <property type="entry name" value="PAS"/>
</dbReference>
<dbReference type="PROSITE" id="PS00688">
    <property type="entry name" value="SIGMA54_INTERACT_3"/>
    <property type="match status" value="1"/>
</dbReference>
<reference evidence="7" key="1">
    <citation type="submission" date="2016-10" db="EMBL/GenBank/DDBJ databases">
        <title>Sequence of Gallionella enrichment culture.</title>
        <authorList>
            <person name="Poehlein A."/>
            <person name="Muehling M."/>
            <person name="Daniel R."/>
        </authorList>
    </citation>
    <scope>NUCLEOTIDE SEQUENCE</scope>
</reference>
<proteinExistence type="predicted"/>
<dbReference type="SUPFAM" id="SSF55785">
    <property type="entry name" value="PYP-like sensor domain (PAS domain)"/>
    <property type="match status" value="1"/>
</dbReference>
<dbReference type="PANTHER" id="PTHR32071">
    <property type="entry name" value="TRANSCRIPTIONAL REGULATORY PROTEIN"/>
    <property type="match status" value="1"/>
</dbReference>
<dbReference type="Gene3D" id="1.10.8.60">
    <property type="match status" value="1"/>
</dbReference>
<dbReference type="InterPro" id="IPR002078">
    <property type="entry name" value="Sigma_54_int"/>
</dbReference>
<dbReference type="AlphaFoldDB" id="A0A1J5QCG2"/>
<dbReference type="GO" id="GO:0043565">
    <property type="term" value="F:sequence-specific DNA binding"/>
    <property type="evidence" value="ECO:0007669"/>
    <property type="project" value="InterPro"/>
</dbReference>
<dbReference type="NCBIfam" id="TIGR02329">
    <property type="entry name" value="propionate_PrpR"/>
    <property type="match status" value="1"/>
</dbReference>
<dbReference type="Pfam" id="PF06506">
    <property type="entry name" value="PrpR_N"/>
    <property type="match status" value="1"/>
</dbReference>
<dbReference type="PROSITE" id="PS50112">
    <property type="entry name" value="PAS"/>
    <property type="match status" value="1"/>
</dbReference>
<evidence type="ECO:0000256" key="1">
    <source>
        <dbReference type="ARBA" id="ARBA00022741"/>
    </source>
</evidence>
<name>A0A1J5QCG2_9ZZZZ</name>
<dbReference type="Gene3D" id="3.40.50.10660">
    <property type="entry name" value="PrpR receptor domain-like"/>
    <property type="match status" value="1"/>
</dbReference>
<dbReference type="InterPro" id="IPR010524">
    <property type="entry name" value="Sig_transdc_resp-reg_PrpR_N"/>
</dbReference>
<dbReference type="EMBL" id="MLJW01000969">
    <property type="protein sequence ID" value="OIQ81104.1"/>
    <property type="molecule type" value="Genomic_DNA"/>
</dbReference>
<dbReference type="InterPro" id="IPR027417">
    <property type="entry name" value="P-loop_NTPase"/>
</dbReference>
<evidence type="ECO:0000313" key="7">
    <source>
        <dbReference type="EMBL" id="OIQ81104.1"/>
    </source>
</evidence>
<dbReference type="Pfam" id="PF02954">
    <property type="entry name" value="HTH_8"/>
    <property type="match status" value="1"/>
</dbReference>
<dbReference type="InterPro" id="IPR035965">
    <property type="entry name" value="PAS-like_dom_sf"/>
</dbReference>
<dbReference type="InterPro" id="IPR002197">
    <property type="entry name" value="HTH_Fis"/>
</dbReference>
<keyword evidence="2" id="KW-0067">ATP-binding</keyword>
<dbReference type="SMART" id="SM00382">
    <property type="entry name" value="AAA"/>
    <property type="match status" value="1"/>
</dbReference>
<dbReference type="InterPro" id="IPR009057">
    <property type="entry name" value="Homeodomain-like_sf"/>
</dbReference>
<dbReference type="Pfam" id="PF00158">
    <property type="entry name" value="Sigma54_activat"/>
    <property type="match status" value="1"/>
</dbReference>
<dbReference type="PROSITE" id="PS50045">
    <property type="entry name" value="SIGMA54_INTERACT_4"/>
    <property type="match status" value="1"/>
</dbReference>
<accession>A0A1J5QCG2</accession>
<dbReference type="NCBIfam" id="TIGR00229">
    <property type="entry name" value="sensory_box"/>
    <property type="match status" value="1"/>
</dbReference>
<dbReference type="InterPro" id="IPR025944">
    <property type="entry name" value="Sigma_54_int_dom_CS"/>
</dbReference>
<dbReference type="SUPFAM" id="SSF52540">
    <property type="entry name" value="P-loop containing nucleoside triphosphate hydrolases"/>
    <property type="match status" value="1"/>
</dbReference>
<dbReference type="SUPFAM" id="SSF159800">
    <property type="entry name" value="PrpR receptor domain-like"/>
    <property type="match status" value="1"/>
</dbReference>
<dbReference type="CDD" id="cd00130">
    <property type="entry name" value="PAS"/>
    <property type="match status" value="1"/>
</dbReference>
<keyword evidence="4" id="KW-0804">Transcription</keyword>
<dbReference type="GO" id="GO:0005524">
    <property type="term" value="F:ATP binding"/>
    <property type="evidence" value="ECO:0007669"/>
    <property type="project" value="UniProtKB-KW"/>
</dbReference>
<comment type="caution">
    <text evidence="7">The sequence shown here is derived from an EMBL/GenBank/DDBJ whole genome shotgun (WGS) entry which is preliminary data.</text>
</comment>
<dbReference type="GO" id="GO:0019629">
    <property type="term" value="P:propionate catabolic process, 2-methylcitrate cycle"/>
    <property type="evidence" value="ECO:0007669"/>
    <property type="project" value="InterPro"/>
</dbReference>
<dbReference type="Pfam" id="PF25601">
    <property type="entry name" value="AAA_lid_14"/>
    <property type="match status" value="1"/>
</dbReference>